<gene>
    <name evidence="2" type="ORF">AVEN_150709_1</name>
</gene>
<evidence type="ECO:0000313" key="2">
    <source>
        <dbReference type="EMBL" id="GBM28067.1"/>
    </source>
</evidence>
<feature type="region of interest" description="Disordered" evidence="1">
    <location>
        <begin position="57"/>
        <end position="84"/>
    </location>
</feature>
<accession>A0A4Y2EGY4</accession>
<proteinExistence type="predicted"/>
<comment type="caution">
    <text evidence="2">The sequence shown here is derived from an EMBL/GenBank/DDBJ whole genome shotgun (WGS) entry which is preliminary data.</text>
</comment>
<reference evidence="2 3" key="1">
    <citation type="journal article" date="2019" name="Sci. Rep.">
        <title>Orb-weaving spider Araneus ventricosus genome elucidates the spidroin gene catalogue.</title>
        <authorList>
            <person name="Kono N."/>
            <person name="Nakamura H."/>
            <person name="Ohtoshi R."/>
            <person name="Moran D.A.P."/>
            <person name="Shinohara A."/>
            <person name="Yoshida Y."/>
            <person name="Fujiwara M."/>
            <person name="Mori M."/>
            <person name="Tomita M."/>
            <person name="Arakawa K."/>
        </authorList>
    </citation>
    <scope>NUCLEOTIDE SEQUENCE [LARGE SCALE GENOMIC DNA]</scope>
</reference>
<evidence type="ECO:0000313" key="3">
    <source>
        <dbReference type="Proteomes" id="UP000499080"/>
    </source>
</evidence>
<dbReference type="Proteomes" id="UP000499080">
    <property type="component" value="Unassembled WGS sequence"/>
</dbReference>
<organism evidence="2 3">
    <name type="scientific">Araneus ventricosus</name>
    <name type="common">Orbweaver spider</name>
    <name type="synonym">Epeira ventricosa</name>
    <dbReference type="NCBI Taxonomy" id="182803"/>
    <lineage>
        <taxon>Eukaryota</taxon>
        <taxon>Metazoa</taxon>
        <taxon>Ecdysozoa</taxon>
        <taxon>Arthropoda</taxon>
        <taxon>Chelicerata</taxon>
        <taxon>Arachnida</taxon>
        <taxon>Araneae</taxon>
        <taxon>Araneomorphae</taxon>
        <taxon>Entelegynae</taxon>
        <taxon>Araneoidea</taxon>
        <taxon>Araneidae</taxon>
        <taxon>Araneus</taxon>
    </lineage>
</organism>
<protein>
    <submittedName>
        <fullName evidence="2">Uncharacterized protein</fullName>
    </submittedName>
</protein>
<keyword evidence="3" id="KW-1185">Reference proteome</keyword>
<evidence type="ECO:0000256" key="1">
    <source>
        <dbReference type="SAM" id="MobiDB-lite"/>
    </source>
</evidence>
<dbReference type="AlphaFoldDB" id="A0A4Y2EGY4"/>
<dbReference type="EMBL" id="BGPR01092682">
    <property type="protein sequence ID" value="GBM28067.1"/>
    <property type="molecule type" value="Genomic_DNA"/>
</dbReference>
<sequence length="84" mass="9566">MTRTTPELSPSLQTHLLSKLPHHINGRAFGPDGFNVHQTRLHDGSLVESDFEPPRALRTRGRNLITRPPRPRIQKGAYYEIKGE</sequence>
<name>A0A4Y2EGY4_ARAVE</name>